<dbReference type="EMBL" id="JAJTJA010000007">
    <property type="protein sequence ID" value="KAH8696760.1"/>
    <property type="molecule type" value="Genomic_DNA"/>
</dbReference>
<reference evidence="1" key="1">
    <citation type="submission" date="2021-12" db="EMBL/GenBank/DDBJ databases">
        <title>Convergent genome expansion in fungi linked to evolution of root-endophyte symbiosis.</title>
        <authorList>
            <consortium name="DOE Joint Genome Institute"/>
            <person name="Ke Y.-H."/>
            <person name="Bonito G."/>
            <person name="Liao H.-L."/>
            <person name="Looney B."/>
            <person name="Rojas-Flechas A."/>
            <person name="Nash J."/>
            <person name="Hameed K."/>
            <person name="Schadt C."/>
            <person name="Martin F."/>
            <person name="Crous P.W."/>
            <person name="Miettinen O."/>
            <person name="Magnuson J.K."/>
            <person name="Labbe J."/>
            <person name="Jacobson D."/>
            <person name="Doktycz M.J."/>
            <person name="Veneault-Fourrey C."/>
            <person name="Kuo A."/>
            <person name="Mondo S."/>
            <person name="Calhoun S."/>
            <person name="Riley R."/>
            <person name="Ohm R."/>
            <person name="LaButti K."/>
            <person name="Andreopoulos B."/>
            <person name="Pangilinan J."/>
            <person name="Nolan M."/>
            <person name="Tritt A."/>
            <person name="Clum A."/>
            <person name="Lipzen A."/>
            <person name="Daum C."/>
            <person name="Barry K."/>
            <person name="Grigoriev I.V."/>
            <person name="Vilgalys R."/>
        </authorList>
    </citation>
    <scope>NUCLEOTIDE SEQUENCE</scope>
    <source>
        <strain evidence="1">PMI_201</strain>
    </source>
</reference>
<organism evidence="1 2">
    <name type="scientific">Talaromyces proteolyticus</name>
    <dbReference type="NCBI Taxonomy" id="1131652"/>
    <lineage>
        <taxon>Eukaryota</taxon>
        <taxon>Fungi</taxon>
        <taxon>Dikarya</taxon>
        <taxon>Ascomycota</taxon>
        <taxon>Pezizomycotina</taxon>
        <taxon>Eurotiomycetes</taxon>
        <taxon>Eurotiomycetidae</taxon>
        <taxon>Eurotiales</taxon>
        <taxon>Trichocomaceae</taxon>
        <taxon>Talaromyces</taxon>
        <taxon>Talaromyces sect. Bacilispori</taxon>
    </lineage>
</organism>
<accession>A0AAD4KQ99</accession>
<gene>
    <name evidence="1" type="ORF">BGW36DRAFT_428749</name>
</gene>
<sequence length="135" mass="15272">MLRAAVTVENLEGSDFPSSVKHRVLNRLEKGYTMARYRVKTGEFTAYFTIGAFISVANVPIEDVWDRLSNSGSDLQALDKQLGNVDITYSASWQLGRTMAIADQSFVTSLGLVRKNIYDLGMYYYQLELLSERSR</sequence>
<proteinExistence type="predicted"/>
<dbReference type="Proteomes" id="UP001201262">
    <property type="component" value="Unassembled WGS sequence"/>
</dbReference>
<comment type="caution">
    <text evidence="1">The sequence shown here is derived from an EMBL/GenBank/DDBJ whole genome shotgun (WGS) entry which is preliminary data.</text>
</comment>
<dbReference type="GeneID" id="70250883"/>
<dbReference type="AlphaFoldDB" id="A0AAD4KQ99"/>
<evidence type="ECO:0000313" key="2">
    <source>
        <dbReference type="Proteomes" id="UP001201262"/>
    </source>
</evidence>
<keyword evidence="2" id="KW-1185">Reference proteome</keyword>
<protein>
    <submittedName>
        <fullName evidence="1">Uncharacterized protein</fullName>
    </submittedName>
</protein>
<evidence type="ECO:0000313" key="1">
    <source>
        <dbReference type="EMBL" id="KAH8696760.1"/>
    </source>
</evidence>
<name>A0AAD4KQ99_9EURO</name>
<dbReference type="RefSeq" id="XP_046071696.1">
    <property type="nucleotide sequence ID" value="XM_046220596.1"/>
</dbReference>